<evidence type="ECO:0000259" key="3">
    <source>
        <dbReference type="SMART" id="SM00091"/>
    </source>
</evidence>
<dbReference type="Pfam" id="PF13426">
    <property type="entry name" value="PAS_9"/>
    <property type="match status" value="2"/>
</dbReference>
<dbReference type="InterPro" id="IPR000014">
    <property type="entry name" value="PAS"/>
</dbReference>
<name>A0A2T0WVI0_9BACT</name>
<dbReference type="InterPro" id="IPR035965">
    <property type="entry name" value="PAS-like_dom_sf"/>
</dbReference>
<keyword evidence="5" id="KW-1185">Reference proteome</keyword>
<dbReference type="EMBL" id="PVTR01000001">
    <property type="protein sequence ID" value="PRY90679.1"/>
    <property type="molecule type" value="Genomic_DNA"/>
</dbReference>
<dbReference type="AlphaFoldDB" id="A0A2T0WVI0"/>
<feature type="domain" description="PAS" evidence="3">
    <location>
        <begin position="126"/>
        <end position="194"/>
    </location>
</feature>
<dbReference type="InterPro" id="IPR003661">
    <property type="entry name" value="HisK_dim/P_dom"/>
</dbReference>
<feature type="domain" description="PAS" evidence="3">
    <location>
        <begin position="245"/>
        <end position="313"/>
    </location>
</feature>
<dbReference type="RefSeq" id="WP_106131906.1">
    <property type="nucleotide sequence ID" value="NZ_PVTR01000001.1"/>
</dbReference>
<gene>
    <name evidence="4" type="ORF">CLW00_101343</name>
</gene>
<sequence>MLKVTEIESMIPPYFKQSDLIYVCVIDIEGQIWFANDKFQKLIGSKCLSTCEVNFSECIKENQEFDLHSFLIDVTGKPNQGATVELNHNGQPAKWEFTALVNSEGDFSGILGVGYPKQVVVSTSQTDYTFPKEVNPATDIYFELNHNWQIKNANELAEKFFELKKENLIGNTIWQIYPEKDIYRYALEFKKAKESKTMRVFEDFNSLNGRWYKMYILPRKSGLDVIFKDISQIQNLSDEIQQLQFTLQSVLENAEENIFLVGKDLRLVGYNSAAEKLVKQYFNKNLQDGDKFINYLFEGLDDVFLKEVESILSGKFKSFELAISKKGKKDKVLFSHKFFPLIDNHDNIVGFGYASKDINDETAFLNKIKGQNKVMRDILHNQNTVLRSPLSSILGLLELVDDTQLDKENKKYISYLKPLAQDLDKIIRQNSKKVSDLD</sequence>
<protein>
    <recommendedName>
        <fullName evidence="2">histidine kinase</fullName>
        <ecNumber evidence="2">2.7.13.3</ecNumber>
    </recommendedName>
</protein>
<evidence type="ECO:0000256" key="1">
    <source>
        <dbReference type="ARBA" id="ARBA00000085"/>
    </source>
</evidence>
<dbReference type="Proteomes" id="UP000238157">
    <property type="component" value="Unassembled WGS sequence"/>
</dbReference>
<accession>A0A2T0WVI0</accession>
<dbReference type="Gene3D" id="1.10.287.130">
    <property type="match status" value="1"/>
</dbReference>
<reference evidence="4 5" key="1">
    <citation type="submission" date="2018-03" db="EMBL/GenBank/DDBJ databases">
        <title>Genomic Encyclopedia of Archaeal and Bacterial Type Strains, Phase II (KMG-II): from individual species to whole genera.</title>
        <authorList>
            <person name="Goeker M."/>
        </authorList>
    </citation>
    <scope>NUCLEOTIDE SEQUENCE [LARGE SCALE GENOMIC DNA]</scope>
    <source>
        <strain evidence="4 5">DSM 27929</strain>
    </source>
</reference>
<comment type="caution">
    <text evidence="4">The sequence shown here is derived from an EMBL/GenBank/DDBJ whole genome shotgun (WGS) entry which is preliminary data.</text>
</comment>
<dbReference type="EC" id="2.7.13.3" evidence="2"/>
<evidence type="ECO:0000313" key="5">
    <source>
        <dbReference type="Proteomes" id="UP000238157"/>
    </source>
</evidence>
<dbReference type="SUPFAM" id="SSF55785">
    <property type="entry name" value="PYP-like sensor domain (PAS domain)"/>
    <property type="match status" value="2"/>
</dbReference>
<dbReference type="OrthoDB" id="6231665at2"/>
<proteinExistence type="predicted"/>
<dbReference type="GO" id="GO:0000155">
    <property type="term" value="F:phosphorelay sensor kinase activity"/>
    <property type="evidence" value="ECO:0007669"/>
    <property type="project" value="InterPro"/>
</dbReference>
<dbReference type="CDD" id="cd00130">
    <property type="entry name" value="PAS"/>
    <property type="match status" value="1"/>
</dbReference>
<organism evidence="4 5">
    <name type="scientific">Mongoliibacter ruber</name>
    <dbReference type="NCBI Taxonomy" id="1750599"/>
    <lineage>
        <taxon>Bacteria</taxon>
        <taxon>Pseudomonadati</taxon>
        <taxon>Bacteroidota</taxon>
        <taxon>Cytophagia</taxon>
        <taxon>Cytophagales</taxon>
        <taxon>Cyclobacteriaceae</taxon>
        <taxon>Mongoliibacter</taxon>
    </lineage>
</organism>
<dbReference type="CDD" id="cd00082">
    <property type="entry name" value="HisKA"/>
    <property type="match status" value="1"/>
</dbReference>
<comment type="catalytic activity">
    <reaction evidence="1">
        <text>ATP + protein L-histidine = ADP + protein N-phospho-L-histidine.</text>
        <dbReference type="EC" id="2.7.13.3"/>
    </reaction>
</comment>
<evidence type="ECO:0000313" key="4">
    <source>
        <dbReference type="EMBL" id="PRY90679.1"/>
    </source>
</evidence>
<dbReference type="SMART" id="SM00091">
    <property type="entry name" value="PAS"/>
    <property type="match status" value="2"/>
</dbReference>
<dbReference type="Gene3D" id="3.30.450.20">
    <property type="entry name" value="PAS domain"/>
    <property type="match status" value="2"/>
</dbReference>
<evidence type="ECO:0000256" key="2">
    <source>
        <dbReference type="ARBA" id="ARBA00012438"/>
    </source>
</evidence>